<dbReference type="PANTHER" id="PTHR43660">
    <property type="entry name" value="DIPEPTIDYL CARBOXYPEPTIDASE"/>
    <property type="match status" value="1"/>
</dbReference>
<evidence type="ECO:0000259" key="8">
    <source>
        <dbReference type="Pfam" id="PF01432"/>
    </source>
</evidence>
<dbReference type="InterPro" id="IPR034005">
    <property type="entry name" value="M3A_DCP"/>
</dbReference>
<evidence type="ECO:0000256" key="7">
    <source>
        <dbReference type="RuleBase" id="RU003435"/>
    </source>
</evidence>
<dbReference type="GO" id="GO:0005829">
    <property type="term" value="C:cytosol"/>
    <property type="evidence" value="ECO:0007669"/>
    <property type="project" value="TreeGrafter"/>
</dbReference>
<reference evidence="9 10" key="1">
    <citation type="submission" date="2019-02" db="EMBL/GenBank/DDBJ databases">
        <title>Sequencing the genomes of 1000 actinobacteria strains.</title>
        <authorList>
            <person name="Klenk H.-P."/>
        </authorList>
    </citation>
    <scope>NUCLEOTIDE SEQUENCE [LARGE SCALE GENOMIC DNA]</scope>
    <source>
        <strain evidence="9 10">DSM 17364</strain>
    </source>
</reference>
<dbReference type="Gene3D" id="1.10.1370.40">
    <property type="match status" value="1"/>
</dbReference>
<keyword evidence="4 7" id="KW-0378">Hydrolase</keyword>
<dbReference type="Gene3D" id="1.10.1370.10">
    <property type="entry name" value="Neurolysin, domain 3"/>
    <property type="match status" value="1"/>
</dbReference>
<evidence type="ECO:0000256" key="4">
    <source>
        <dbReference type="ARBA" id="ARBA00022801"/>
    </source>
</evidence>
<dbReference type="RefSeq" id="WP_130449834.1">
    <property type="nucleotide sequence ID" value="NZ_SHLA01000001.1"/>
</dbReference>
<dbReference type="PANTHER" id="PTHR43660:SF1">
    <property type="entry name" value="DIPEPTIDYL CARBOXYPEPTIDASE"/>
    <property type="match status" value="1"/>
</dbReference>
<feature type="domain" description="Peptidase M3A/M3B catalytic" evidence="8">
    <location>
        <begin position="228"/>
        <end position="664"/>
    </location>
</feature>
<comment type="similarity">
    <text evidence="1 7">Belongs to the peptidase M3 family.</text>
</comment>
<keyword evidence="10" id="KW-1185">Reference proteome</keyword>
<dbReference type="Proteomes" id="UP000292685">
    <property type="component" value="Unassembled WGS sequence"/>
</dbReference>
<gene>
    <name evidence="9" type="ORF">EV380_1067</name>
</gene>
<keyword evidence="3 7" id="KW-0479">Metal-binding</keyword>
<evidence type="ECO:0000313" key="9">
    <source>
        <dbReference type="EMBL" id="RZU61496.1"/>
    </source>
</evidence>
<evidence type="ECO:0000313" key="10">
    <source>
        <dbReference type="Proteomes" id="UP000292685"/>
    </source>
</evidence>
<dbReference type="InterPro" id="IPR024079">
    <property type="entry name" value="MetalloPept_cat_dom_sf"/>
</dbReference>
<keyword evidence="5 7" id="KW-0862">Zinc</keyword>
<dbReference type="FunFam" id="3.40.390.10:FF:000009">
    <property type="entry name" value="Oligopeptidase A"/>
    <property type="match status" value="1"/>
</dbReference>
<evidence type="ECO:0000256" key="1">
    <source>
        <dbReference type="ARBA" id="ARBA00006040"/>
    </source>
</evidence>
<proteinExistence type="inferred from homology"/>
<dbReference type="InterPro" id="IPR001567">
    <property type="entry name" value="Pept_M3A_M3B_dom"/>
</dbReference>
<dbReference type="GO" id="GO:0004180">
    <property type="term" value="F:carboxypeptidase activity"/>
    <property type="evidence" value="ECO:0007669"/>
    <property type="project" value="TreeGrafter"/>
</dbReference>
<dbReference type="OrthoDB" id="9773538at2"/>
<dbReference type="GO" id="GO:0046872">
    <property type="term" value="F:metal ion binding"/>
    <property type="evidence" value="ECO:0007669"/>
    <property type="project" value="UniProtKB-UniRule"/>
</dbReference>
<dbReference type="Gene3D" id="3.40.390.10">
    <property type="entry name" value="Collagenase (Catalytic Domain)"/>
    <property type="match status" value="1"/>
</dbReference>
<evidence type="ECO:0000256" key="5">
    <source>
        <dbReference type="ARBA" id="ARBA00022833"/>
    </source>
</evidence>
<comment type="cofactor">
    <cofactor evidence="7">
        <name>Zn(2+)</name>
        <dbReference type="ChEBI" id="CHEBI:29105"/>
    </cofactor>
    <text evidence="7">Binds 1 zinc ion.</text>
</comment>
<evidence type="ECO:0000256" key="2">
    <source>
        <dbReference type="ARBA" id="ARBA00022670"/>
    </source>
</evidence>
<organism evidence="9 10">
    <name type="scientific">Zhihengliuella halotolerans</name>
    <dbReference type="NCBI Taxonomy" id="370736"/>
    <lineage>
        <taxon>Bacteria</taxon>
        <taxon>Bacillati</taxon>
        <taxon>Actinomycetota</taxon>
        <taxon>Actinomycetes</taxon>
        <taxon>Micrococcales</taxon>
        <taxon>Micrococcaceae</taxon>
        <taxon>Zhihengliuella</taxon>
    </lineage>
</organism>
<name>A0A4V2G9T4_9MICC</name>
<protein>
    <submittedName>
        <fullName evidence="9">Peptidyl-dipeptidase Dcp</fullName>
    </submittedName>
</protein>
<keyword evidence="6 7" id="KW-0482">Metalloprotease</keyword>
<dbReference type="CDD" id="cd06456">
    <property type="entry name" value="M3A_DCP"/>
    <property type="match status" value="1"/>
</dbReference>
<dbReference type="InterPro" id="IPR024077">
    <property type="entry name" value="Neurolysin/TOP_dom2"/>
</dbReference>
<sequence length="668" mass="73912">MSNPLLQPSVLPFGIPDYAVLTAADYVNAVQVGIDEQNAELQRLLEVEDPATFENTIQAFALTGETLRRALQAFNSVKPAHGTDDILEAAGRIDQLVSAHSDEVRLDQELYARLSQAGGDRLVGEDARLREEVLRVFRHAGVEVPAEDLPRLREINAELARLGTEYSRRLLAGQNAAAVHFDDIMDLSGLSEPEVAAAAQAADTAGLEGGYLIPLVLPTGQPALERLTQAASRKRIFEASVTRGQSAEHGTLEVARQMALLRAERAGLLGFSSHAEYVIEAQTAPSLVDVNERVSALAERAVANAREEHTTLEKYASLPVNPWDWAYYSNLVKRDRFDLDTTALRPWFELDAVLERGVFEAAGRLYGISLHERFDLPVYHPDIRVWEVRDADGAALGLYLGDFFARPTKTGGAWMTSIRDGVRAHGELPIVTNTLNLPSPGTGPSLLSLDEVRTLFHEFGHALHGLFSDATYAQLAGTNVPRDFVEYPSQVNEMWALHPEIIENYARHVETGEPLPAETLARIHATAHWGEGFSTTEYLAAVVLDLAWHSLAPGDEVEDALEFEDRALRDAGLDPEFVPARYRTGYFKHIFDGGYSAGYYSYIWSEILDADTVEWFAENGGLRRENGRHFRDELLSRGNTRDPLDSFRAFRGRDPLIGPLLARRGLGE</sequence>
<dbReference type="Pfam" id="PF01432">
    <property type="entry name" value="Peptidase_M3"/>
    <property type="match status" value="1"/>
</dbReference>
<dbReference type="GO" id="GO:0004222">
    <property type="term" value="F:metalloendopeptidase activity"/>
    <property type="evidence" value="ECO:0007669"/>
    <property type="project" value="InterPro"/>
</dbReference>
<accession>A0A4V2G9T4</accession>
<dbReference type="GO" id="GO:0006508">
    <property type="term" value="P:proteolysis"/>
    <property type="evidence" value="ECO:0007669"/>
    <property type="project" value="UniProtKB-KW"/>
</dbReference>
<dbReference type="EMBL" id="SHLA01000001">
    <property type="protein sequence ID" value="RZU61496.1"/>
    <property type="molecule type" value="Genomic_DNA"/>
</dbReference>
<dbReference type="InterPro" id="IPR045090">
    <property type="entry name" value="Pept_M3A_M3B"/>
</dbReference>
<evidence type="ECO:0000256" key="6">
    <source>
        <dbReference type="ARBA" id="ARBA00023049"/>
    </source>
</evidence>
<dbReference type="SUPFAM" id="SSF55486">
    <property type="entry name" value="Metalloproteases ('zincins'), catalytic domain"/>
    <property type="match status" value="1"/>
</dbReference>
<comment type="caution">
    <text evidence="9">The sequence shown here is derived from an EMBL/GenBank/DDBJ whole genome shotgun (WGS) entry which is preliminary data.</text>
</comment>
<evidence type="ECO:0000256" key="3">
    <source>
        <dbReference type="ARBA" id="ARBA00022723"/>
    </source>
</evidence>
<keyword evidence="2 7" id="KW-0645">Protease</keyword>
<dbReference type="AlphaFoldDB" id="A0A4V2G9T4"/>